<dbReference type="RefSeq" id="XP_040654815.1">
    <property type="nucleotide sequence ID" value="XM_040804711.1"/>
</dbReference>
<sequence length="94" mass="10344">MLAAFIIVVTLAAGLDAAPSPHRHWHHSHHARHHDGIRPSSTAMRRRMVEEGSGAPYENGLPKANSPVPVRIRVPDEHPDIRAVVDNAMLPLVM</sequence>
<dbReference type="GeneID" id="63720069"/>
<reference evidence="2 3" key="1">
    <citation type="journal article" date="2016" name="Sci. Rep.">
        <title>Insights into Adaptations to a Near-Obligate Nematode Endoparasitic Lifestyle from the Finished Genome of Drechmeria coniospora.</title>
        <authorList>
            <person name="Zhang L."/>
            <person name="Zhou Z."/>
            <person name="Guo Q."/>
            <person name="Fokkens L."/>
            <person name="Miskei M."/>
            <person name="Pocsi I."/>
            <person name="Zhang W."/>
            <person name="Chen M."/>
            <person name="Wang L."/>
            <person name="Sun Y."/>
            <person name="Donzelli B.G."/>
            <person name="Gibson D.M."/>
            <person name="Nelson D.R."/>
            <person name="Luo J.G."/>
            <person name="Rep M."/>
            <person name="Liu H."/>
            <person name="Yang S."/>
            <person name="Wang J."/>
            <person name="Krasnoff S.B."/>
            <person name="Xu Y."/>
            <person name="Molnar I."/>
            <person name="Lin M."/>
        </authorList>
    </citation>
    <scope>NUCLEOTIDE SEQUENCE [LARGE SCALE GENOMIC DNA]</scope>
    <source>
        <strain evidence="2 3">ARSEF 6962</strain>
    </source>
</reference>
<gene>
    <name evidence="2" type="ORF">DCS_07426</name>
</gene>
<dbReference type="EMBL" id="LAYC01000003">
    <property type="protein sequence ID" value="KYK55463.1"/>
    <property type="molecule type" value="Genomic_DNA"/>
</dbReference>
<dbReference type="AlphaFoldDB" id="A0A151GEG0"/>
<feature type="chain" id="PRO_5007580452" description="Secreted protein" evidence="1">
    <location>
        <begin position="18"/>
        <end position="94"/>
    </location>
</feature>
<feature type="signal peptide" evidence="1">
    <location>
        <begin position="1"/>
        <end position="17"/>
    </location>
</feature>
<organism evidence="2 3">
    <name type="scientific">Drechmeria coniospora</name>
    <name type="common">Nematophagous fungus</name>
    <name type="synonym">Meria coniospora</name>
    <dbReference type="NCBI Taxonomy" id="98403"/>
    <lineage>
        <taxon>Eukaryota</taxon>
        <taxon>Fungi</taxon>
        <taxon>Dikarya</taxon>
        <taxon>Ascomycota</taxon>
        <taxon>Pezizomycotina</taxon>
        <taxon>Sordariomycetes</taxon>
        <taxon>Hypocreomycetidae</taxon>
        <taxon>Hypocreales</taxon>
        <taxon>Ophiocordycipitaceae</taxon>
        <taxon>Drechmeria</taxon>
    </lineage>
</organism>
<evidence type="ECO:0000313" key="3">
    <source>
        <dbReference type="Proteomes" id="UP000076580"/>
    </source>
</evidence>
<evidence type="ECO:0008006" key="4">
    <source>
        <dbReference type="Google" id="ProtNLM"/>
    </source>
</evidence>
<proteinExistence type="predicted"/>
<dbReference type="InParanoid" id="A0A151GEG0"/>
<keyword evidence="1" id="KW-0732">Signal</keyword>
<protein>
    <recommendedName>
        <fullName evidence="4">Secreted protein</fullName>
    </recommendedName>
</protein>
<dbReference type="Proteomes" id="UP000076580">
    <property type="component" value="Chromosome 03"/>
</dbReference>
<accession>A0A151GEG0</accession>
<comment type="caution">
    <text evidence="2">The sequence shown here is derived from an EMBL/GenBank/DDBJ whole genome shotgun (WGS) entry which is preliminary data.</text>
</comment>
<name>A0A151GEG0_DRECN</name>
<evidence type="ECO:0000313" key="2">
    <source>
        <dbReference type="EMBL" id="KYK55463.1"/>
    </source>
</evidence>
<evidence type="ECO:0000256" key="1">
    <source>
        <dbReference type="SAM" id="SignalP"/>
    </source>
</evidence>
<keyword evidence="3" id="KW-1185">Reference proteome</keyword>